<dbReference type="Proteomes" id="UP000269721">
    <property type="component" value="Unassembled WGS sequence"/>
</dbReference>
<feature type="region of interest" description="Disordered" evidence="1">
    <location>
        <begin position="51"/>
        <end position="118"/>
    </location>
</feature>
<organism evidence="2 3">
    <name type="scientific">Blyttiomyces helicus</name>
    <dbReference type="NCBI Taxonomy" id="388810"/>
    <lineage>
        <taxon>Eukaryota</taxon>
        <taxon>Fungi</taxon>
        <taxon>Fungi incertae sedis</taxon>
        <taxon>Chytridiomycota</taxon>
        <taxon>Chytridiomycota incertae sedis</taxon>
        <taxon>Chytridiomycetes</taxon>
        <taxon>Chytridiomycetes incertae sedis</taxon>
        <taxon>Blyttiomyces</taxon>
    </lineage>
</organism>
<name>A0A4P9WDF6_9FUNG</name>
<sequence length="118" mass="12864">MGPTRKDLLYSFSPCAISTGVVVLSLCKEHDWGQTFVLSRLDVEINDGRPLHSLHLPARRPPLLPDNGYHRRDAQRAADNPPRREPTHPASPPQAGPLDRPTPGKTGYGDPAERGAGT</sequence>
<keyword evidence="3" id="KW-1185">Reference proteome</keyword>
<evidence type="ECO:0000313" key="3">
    <source>
        <dbReference type="Proteomes" id="UP000269721"/>
    </source>
</evidence>
<protein>
    <submittedName>
        <fullName evidence="2">Uncharacterized protein</fullName>
    </submittedName>
</protein>
<evidence type="ECO:0000313" key="2">
    <source>
        <dbReference type="EMBL" id="RKO90721.1"/>
    </source>
</evidence>
<reference evidence="3" key="1">
    <citation type="journal article" date="2018" name="Nat. Microbiol.">
        <title>Leveraging single-cell genomics to expand the fungal tree of life.</title>
        <authorList>
            <person name="Ahrendt S.R."/>
            <person name="Quandt C.A."/>
            <person name="Ciobanu D."/>
            <person name="Clum A."/>
            <person name="Salamov A."/>
            <person name="Andreopoulos B."/>
            <person name="Cheng J.F."/>
            <person name="Woyke T."/>
            <person name="Pelin A."/>
            <person name="Henrissat B."/>
            <person name="Reynolds N.K."/>
            <person name="Benny G.L."/>
            <person name="Smith M.E."/>
            <person name="James T.Y."/>
            <person name="Grigoriev I.V."/>
        </authorList>
    </citation>
    <scope>NUCLEOTIDE SEQUENCE [LARGE SCALE GENOMIC DNA]</scope>
</reference>
<dbReference type="EMBL" id="KZ995417">
    <property type="protein sequence ID" value="RKO90721.1"/>
    <property type="molecule type" value="Genomic_DNA"/>
</dbReference>
<gene>
    <name evidence="2" type="ORF">BDK51DRAFT_46348</name>
</gene>
<dbReference type="AlphaFoldDB" id="A0A4P9WDF6"/>
<accession>A0A4P9WDF6</accession>
<feature type="compositionally biased region" description="Basic and acidic residues" evidence="1">
    <location>
        <begin position="68"/>
        <end position="87"/>
    </location>
</feature>
<proteinExistence type="predicted"/>
<evidence type="ECO:0000256" key="1">
    <source>
        <dbReference type="SAM" id="MobiDB-lite"/>
    </source>
</evidence>